<feature type="compositionally biased region" description="Polar residues" evidence="1">
    <location>
        <begin position="15"/>
        <end position="37"/>
    </location>
</feature>
<evidence type="ECO:0000313" key="3">
    <source>
        <dbReference type="Proteomes" id="UP000737391"/>
    </source>
</evidence>
<keyword evidence="3" id="KW-1185">Reference proteome</keyword>
<dbReference type="OrthoDB" id="5095336at2759"/>
<proteinExistence type="predicted"/>
<reference evidence="2" key="1">
    <citation type="submission" date="2020-01" db="EMBL/GenBank/DDBJ databases">
        <title>Identification and distribution of gene clusters putatively required for synthesis of sphingolipid metabolism inhibitors in phylogenetically diverse species of the filamentous fungus Fusarium.</title>
        <authorList>
            <person name="Kim H.-S."/>
            <person name="Busman M."/>
            <person name="Brown D.W."/>
            <person name="Divon H."/>
            <person name="Uhlig S."/>
            <person name="Proctor R.H."/>
        </authorList>
    </citation>
    <scope>NUCLEOTIDE SEQUENCE</scope>
    <source>
        <strain evidence="2">NRRL 31653</strain>
    </source>
</reference>
<evidence type="ECO:0008006" key="4">
    <source>
        <dbReference type="Google" id="ProtNLM"/>
    </source>
</evidence>
<name>A0A9P5EAY8_9HYPO</name>
<feature type="region of interest" description="Disordered" evidence="1">
    <location>
        <begin position="1"/>
        <end position="52"/>
    </location>
</feature>
<gene>
    <name evidence="2" type="ORF">FAGAP_9966</name>
</gene>
<feature type="region of interest" description="Disordered" evidence="1">
    <location>
        <begin position="217"/>
        <end position="263"/>
    </location>
</feature>
<comment type="caution">
    <text evidence="2">The sequence shown here is derived from an EMBL/GenBank/DDBJ whole genome shotgun (WGS) entry which is preliminary data.</text>
</comment>
<evidence type="ECO:0000313" key="2">
    <source>
        <dbReference type="EMBL" id="KAF4493897.1"/>
    </source>
</evidence>
<accession>A0A9P5EAY8</accession>
<sequence length="312" mass="33600">MPLTSELNIEPEAYNISTSKEGSNTEISSAEHTWSPDTKTTPSTVSSISTPLATSPHCQTQFCRTQDAFIHRQDNMQDISPQIADLDVSGATSHAAPFGGNCPVSECQEPSSSTAANSMVPSATKSSITTEPSSVISSSIKRTFSEGGASLSSSDVCHLSKRLKLTSASVEKAISALLDAQKTITIIGAKLYQNQPHSLVSDVSIQSISDTIQVAVNGVGDGSDDDSSSIGSSFDDSDSKTELTISLPRGSRQRSTQRRRWTEKEEKLLRALKGTQKRTGGKPSDYQIANRLNRTESGVKQHWDIMSHKKHR</sequence>
<evidence type="ECO:0000256" key="1">
    <source>
        <dbReference type="SAM" id="MobiDB-lite"/>
    </source>
</evidence>
<feature type="compositionally biased region" description="Low complexity" evidence="1">
    <location>
        <begin position="38"/>
        <end position="50"/>
    </location>
</feature>
<organism evidence="2 3">
    <name type="scientific">Fusarium agapanthi</name>
    <dbReference type="NCBI Taxonomy" id="1803897"/>
    <lineage>
        <taxon>Eukaryota</taxon>
        <taxon>Fungi</taxon>
        <taxon>Dikarya</taxon>
        <taxon>Ascomycota</taxon>
        <taxon>Pezizomycotina</taxon>
        <taxon>Sordariomycetes</taxon>
        <taxon>Hypocreomycetidae</taxon>
        <taxon>Hypocreales</taxon>
        <taxon>Nectriaceae</taxon>
        <taxon>Fusarium</taxon>
        <taxon>Fusarium fujikuroi species complex</taxon>
    </lineage>
</organism>
<protein>
    <recommendedName>
        <fullName evidence="4">Myb-like domain-containing protein</fullName>
    </recommendedName>
</protein>
<dbReference type="Proteomes" id="UP000737391">
    <property type="component" value="Unassembled WGS sequence"/>
</dbReference>
<dbReference type="AlphaFoldDB" id="A0A9P5EAY8"/>
<dbReference type="EMBL" id="LUFC02000833">
    <property type="protein sequence ID" value="KAF4493897.1"/>
    <property type="molecule type" value="Genomic_DNA"/>
</dbReference>
<feature type="region of interest" description="Disordered" evidence="1">
    <location>
        <begin position="110"/>
        <end position="131"/>
    </location>
</feature>